<evidence type="ECO:0000313" key="5">
    <source>
        <dbReference type="EMBL" id="GLJ76577.1"/>
    </source>
</evidence>
<evidence type="ECO:0000256" key="1">
    <source>
        <dbReference type="ARBA" id="ARBA00023015"/>
    </source>
</evidence>
<evidence type="ECO:0000256" key="2">
    <source>
        <dbReference type="ARBA" id="ARBA00023125"/>
    </source>
</evidence>
<dbReference type="Proteomes" id="UP001142372">
    <property type="component" value="Unassembled WGS sequence"/>
</dbReference>
<dbReference type="InterPro" id="IPR000835">
    <property type="entry name" value="HTH_MarR-typ"/>
</dbReference>
<organism evidence="5 6">
    <name type="scientific">Leifsonia poae</name>
    <dbReference type="NCBI Taxonomy" id="110933"/>
    <lineage>
        <taxon>Bacteria</taxon>
        <taxon>Bacillati</taxon>
        <taxon>Actinomycetota</taxon>
        <taxon>Actinomycetes</taxon>
        <taxon>Micrococcales</taxon>
        <taxon>Microbacteriaceae</taxon>
        <taxon>Leifsonia</taxon>
    </lineage>
</organism>
<dbReference type="PROSITE" id="PS50995">
    <property type="entry name" value="HTH_MARR_2"/>
    <property type="match status" value="1"/>
</dbReference>
<evidence type="ECO:0000259" key="4">
    <source>
        <dbReference type="PROSITE" id="PS50995"/>
    </source>
</evidence>
<keyword evidence="6" id="KW-1185">Reference proteome</keyword>
<proteinExistence type="predicted"/>
<dbReference type="GO" id="GO:0003677">
    <property type="term" value="F:DNA binding"/>
    <property type="evidence" value="ECO:0007669"/>
    <property type="project" value="UniProtKB-KW"/>
</dbReference>
<reference evidence="5" key="2">
    <citation type="submission" date="2023-01" db="EMBL/GenBank/DDBJ databases">
        <authorList>
            <person name="Sun Q."/>
            <person name="Evtushenko L."/>
        </authorList>
    </citation>
    <scope>NUCLEOTIDE SEQUENCE</scope>
    <source>
        <strain evidence="5">VKM Ac-1401</strain>
    </source>
</reference>
<accession>A0A9W6M0C6</accession>
<dbReference type="InterPro" id="IPR036388">
    <property type="entry name" value="WH-like_DNA-bd_sf"/>
</dbReference>
<dbReference type="EMBL" id="BSEN01000009">
    <property type="protein sequence ID" value="GLJ76577.1"/>
    <property type="molecule type" value="Genomic_DNA"/>
</dbReference>
<evidence type="ECO:0000256" key="3">
    <source>
        <dbReference type="ARBA" id="ARBA00023163"/>
    </source>
</evidence>
<name>A0A9W6M0C6_9MICO</name>
<keyword evidence="2" id="KW-0238">DNA-binding</keyword>
<dbReference type="InterPro" id="IPR023187">
    <property type="entry name" value="Tscrpt_reg_MarR-type_CS"/>
</dbReference>
<dbReference type="GO" id="GO:0003700">
    <property type="term" value="F:DNA-binding transcription factor activity"/>
    <property type="evidence" value="ECO:0007669"/>
    <property type="project" value="InterPro"/>
</dbReference>
<dbReference type="AlphaFoldDB" id="A0A9W6M0C6"/>
<dbReference type="SMART" id="SM00347">
    <property type="entry name" value="HTH_MARR"/>
    <property type="match status" value="1"/>
</dbReference>
<reference evidence="5" key="1">
    <citation type="journal article" date="2014" name="Int. J. Syst. Evol. Microbiol.">
        <title>Complete genome sequence of Corynebacterium casei LMG S-19264T (=DSM 44701T), isolated from a smear-ripened cheese.</title>
        <authorList>
            <consortium name="US DOE Joint Genome Institute (JGI-PGF)"/>
            <person name="Walter F."/>
            <person name="Albersmeier A."/>
            <person name="Kalinowski J."/>
            <person name="Ruckert C."/>
        </authorList>
    </citation>
    <scope>NUCLEOTIDE SEQUENCE</scope>
    <source>
        <strain evidence="5">VKM Ac-1401</strain>
    </source>
</reference>
<dbReference type="InterPro" id="IPR036390">
    <property type="entry name" value="WH_DNA-bd_sf"/>
</dbReference>
<evidence type="ECO:0000313" key="6">
    <source>
        <dbReference type="Proteomes" id="UP001142372"/>
    </source>
</evidence>
<dbReference type="Gene3D" id="1.10.10.10">
    <property type="entry name" value="Winged helix-like DNA-binding domain superfamily/Winged helix DNA-binding domain"/>
    <property type="match status" value="1"/>
</dbReference>
<feature type="domain" description="HTH marR-type" evidence="4">
    <location>
        <begin position="1"/>
        <end position="127"/>
    </location>
</feature>
<dbReference type="PROSITE" id="PS01117">
    <property type="entry name" value="HTH_MARR_1"/>
    <property type="match status" value="1"/>
</dbReference>
<dbReference type="GO" id="GO:0006950">
    <property type="term" value="P:response to stress"/>
    <property type="evidence" value="ECO:0007669"/>
    <property type="project" value="TreeGrafter"/>
</dbReference>
<comment type="caution">
    <text evidence="5">The sequence shown here is derived from an EMBL/GenBank/DDBJ whole genome shotgun (WGS) entry which is preliminary data.</text>
</comment>
<dbReference type="PANTHER" id="PTHR33164:SF94">
    <property type="entry name" value="TRANSCRIPTIONAL REGULATORY PROTEIN-RELATED"/>
    <property type="match status" value="1"/>
</dbReference>
<dbReference type="SUPFAM" id="SSF46785">
    <property type="entry name" value="Winged helix' DNA-binding domain"/>
    <property type="match status" value="1"/>
</dbReference>
<keyword evidence="1" id="KW-0805">Transcription regulation</keyword>
<dbReference type="PANTHER" id="PTHR33164">
    <property type="entry name" value="TRANSCRIPTIONAL REGULATOR, MARR FAMILY"/>
    <property type="match status" value="1"/>
</dbReference>
<keyword evidence="3" id="KW-0804">Transcription</keyword>
<protein>
    <submittedName>
        <fullName evidence="5">Transcriptional regulator</fullName>
    </submittedName>
</protein>
<sequence>MRAETRLYNALGDSLSREHGLATSQVEFLRYFRDHPGSRVADVAFNFAAGIGAISKGVDRLEARGLVVRHPNPADGRSSLVSLTRAGSEVVADAETTFQKRLSDLVSSTLTPDQVATVGAALATLRAALERDRIGVPVG</sequence>
<gene>
    <name evidence="5" type="ORF">GCM10017584_21510</name>
</gene>
<dbReference type="InterPro" id="IPR039422">
    <property type="entry name" value="MarR/SlyA-like"/>
</dbReference>
<dbReference type="Pfam" id="PF12802">
    <property type="entry name" value="MarR_2"/>
    <property type="match status" value="1"/>
</dbReference>